<dbReference type="Proteomes" id="UP001301140">
    <property type="component" value="Unassembled WGS sequence"/>
</dbReference>
<proteinExistence type="predicted"/>
<evidence type="ECO:0000313" key="1">
    <source>
        <dbReference type="EMBL" id="MDF1585880.1"/>
    </source>
</evidence>
<sequence>MTIRGRWAWALLALLVLSLGANLLVAGISAGRHFAGPRVMGAHHGRSLAGGLPEEAREAVREAFAERGPELRRRIAATREASERALELLRAPELDEAALAAAFATLRARSGDAQALVHEALAEGARNLPPGARAEWRPRMLAGGPRRGH</sequence>
<dbReference type="InterPro" id="IPR025961">
    <property type="entry name" value="Metal_resist"/>
</dbReference>
<keyword evidence="2" id="KW-1185">Reference proteome</keyword>
<evidence type="ECO:0000313" key="2">
    <source>
        <dbReference type="Proteomes" id="UP001301140"/>
    </source>
</evidence>
<accession>A0AAP3UYQ0</accession>
<gene>
    <name evidence="1" type="ORF">PZ740_05715</name>
</gene>
<comment type="caution">
    <text evidence="1">The sequence shown here is derived from an EMBL/GenBank/DDBJ whole genome shotgun (WGS) entry which is preliminary data.</text>
</comment>
<protein>
    <submittedName>
        <fullName evidence="1">Periplasmic heavy metal sensor</fullName>
    </submittedName>
</protein>
<dbReference type="AlphaFoldDB" id="A0AAP3UYQ0"/>
<organism evidence="1 2">
    <name type="scientific">Marinimicrococcus flavescens</name>
    <dbReference type="NCBI Taxonomy" id="3031815"/>
    <lineage>
        <taxon>Bacteria</taxon>
        <taxon>Pseudomonadati</taxon>
        <taxon>Pseudomonadota</taxon>
        <taxon>Alphaproteobacteria</taxon>
        <taxon>Geminicoccales</taxon>
        <taxon>Geminicoccaceae</taxon>
        <taxon>Marinimicrococcus</taxon>
    </lineage>
</organism>
<dbReference type="Pfam" id="PF13801">
    <property type="entry name" value="Metal_resist"/>
    <property type="match status" value="1"/>
</dbReference>
<reference evidence="1 2" key="1">
    <citation type="submission" date="2023-03" db="EMBL/GenBank/DDBJ databases">
        <title>YIM 152171 draft genome.</title>
        <authorList>
            <person name="Yang Z."/>
        </authorList>
    </citation>
    <scope>NUCLEOTIDE SEQUENCE [LARGE SCALE GENOMIC DNA]</scope>
    <source>
        <strain evidence="1 2">YIM 152171</strain>
    </source>
</reference>
<dbReference type="RefSeq" id="WP_327788301.1">
    <property type="nucleotide sequence ID" value="NZ_JARGEQ010000047.1"/>
</dbReference>
<name>A0AAP3UYQ0_9PROT</name>
<dbReference type="EMBL" id="JARGEQ010000047">
    <property type="protein sequence ID" value="MDF1585880.1"/>
    <property type="molecule type" value="Genomic_DNA"/>
</dbReference>